<dbReference type="EMBL" id="MUYU01000026">
    <property type="protein sequence ID" value="OOS22646.1"/>
    <property type="molecule type" value="Genomic_DNA"/>
</dbReference>
<evidence type="ECO:0000313" key="3">
    <source>
        <dbReference type="Proteomes" id="UP000189800"/>
    </source>
</evidence>
<dbReference type="AlphaFoldDB" id="A0A1T0CJW6"/>
<feature type="signal peptide" evidence="1">
    <location>
        <begin position="1"/>
        <end position="25"/>
    </location>
</feature>
<reference evidence="2 3" key="1">
    <citation type="submission" date="2017-02" db="EMBL/GenBank/DDBJ databases">
        <title>Draft genome sequence of Moraxella pluranimalium CCUG 54913T type strain.</title>
        <authorList>
            <person name="Salva-Serra F."/>
            <person name="Engstrom-Jakobsson H."/>
            <person name="Thorell K."/>
            <person name="Jaen-Luchoro D."/>
            <person name="Gonzales-Siles L."/>
            <person name="Karlsson R."/>
            <person name="Yazdan S."/>
            <person name="Boulund F."/>
            <person name="Johnning A."/>
            <person name="Engstrand L."/>
            <person name="Kristiansson E."/>
            <person name="Moore E."/>
        </authorList>
    </citation>
    <scope>NUCLEOTIDE SEQUENCE [LARGE SCALE GENOMIC DNA]</scope>
    <source>
        <strain evidence="2 3">CCUG 54913</strain>
    </source>
</reference>
<accession>A0A1T0CJW6</accession>
<keyword evidence="1" id="KW-0732">Signal</keyword>
<feature type="chain" id="PRO_5012481756" evidence="1">
    <location>
        <begin position="26"/>
        <end position="294"/>
    </location>
</feature>
<proteinExistence type="predicted"/>
<evidence type="ECO:0000256" key="1">
    <source>
        <dbReference type="SAM" id="SignalP"/>
    </source>
</evidence>
<name>A0A1T0CJW6_9GAMM</name>
<protein>
    <submittedName>
        <fullName evidence="2">Uncharacterized protein</fullName>
    </submittedName>
</protein>
<sequence>MLKKLLLATAITLTGLTAISTPAVASNFSAKKMAKTTIDSLEFKDVMRGLYAGKMMQVYLDDEDLLRYPHIGLNDNLFVRNDSTYTTALMHPVVSYQNHNGEDRYLVIIEKVDVLESGTLFDCTGCIAYADFFIFKDLPDGRYQLVSQNKKDDISSGSHGRFHLSIDDIANNIQLLGNGLTGSIFRVSGSHQGIDFAAWDAILLSEDDYIRYITVADAGGDSEGYTGKNNPLHYSFDSTLKVINDASKYFPIQVHYYGEMPIDEEYQNIRRVDKTETFYYNKAKNAYSKTKPRK</sequence>
<dbReference type="STRING" id="470453.B0680_09325"/>
<dbReference type="Proteomes" id="UP000189800">
    <property type="component" value="Unassembled WGS sequence"/>
</dbReference>
<organism evidence="2 3">
    <name type="scientific">Moraxella pluranimalium</name>
    <dbReference type="NCBI Taxonomy" id="470453"/>
    <lineage>
        <taxon>Bacteria</taxon>
        <taxon>Pseudomonadati</taxon>
        <taxon>Pseudomonadota</taxon>
        <taxon>Gammaproteobacteria</taxon>
        <taxon>Moraxellales</taxon>
        <taxon>Moraxellaceae</taxon>
        <taxon>Moraxella</taxon>
    </lineage>
</organism>
<comment type="caution">
    <text evidence="2">The sequence shown here is derived from an EMBL/GenBank/DDBJ whole genome shotgun (WGS) entry which is preliminary data.</text>
</comment>
<keyword evidence="3" id="KW-1185">Reference proteome</keyword>
<evidence type="ECO:0000313" key="2">
    <source>
        <dbReference type="EMBL" id="OOS22646.1"/>
    </source>
</evidence>
<dbReference type="OrthoDB" id="6709569at2"/>
<dbReference type="RefSeq" id="WP_078254825.1">
    <property type="nucleotide sequence ID" value="NZ_MUYU01000026.1"/>
</dbReference>
<gene>
    <name evidence="2" type="ORF">B0680_09325</name>
</gene>